<evidence type="ECO:0000313" key="4">
    <source>
        <dbReference type="Proteomes" id="UP000318741"/>
    </source>
</evidence>
<dbReference type="SUPFAM" id="SSF52833">
    <property type="entry name" value="Thioredoxin-like"/>
    <property type="match status" value="1"/>
</dbReference>
<dbReference type="KEGG" id="acaf:CA12_12240"/>
<dbReference type="Gene3D" id="3.40.30.10">
    <property type="entry name" value="Glutaredoxin"/>
    <property type="match status" value="1"/>
</dbReference>
<dbReference type="InterPro" id="IPR036249">
    <property type="entry name" value="Thioredoxin-like_sf"/>
</dbReference>
<dbReference type="Pfam" id="PF07689">
    <property type="entry name" value="KaiB"/>
    <property type="match status" value="1"/>
</dbReference>
<evidence type="ECO:0000259" key="2">
    <source>
        <dbReference type="SMART" id="SM01248"/>
    </source>
</evidence>
<dbReference type="PANTHER" id="PTHR41709:SF2">
    <property type="entry name" value="CIRCADIAN CLOCK PROTEIN KAIB2"/>
    <property type="match status" value="1"/>
</dbReference>
<dbReference type="PANTHER" id="PTHR41709">
    <property type="entry name" value="KAIB-LIKE PROTEIN 1"/>
    <property type="match status" value="1"/>
</dbReference>
<reference evidence="3 4" key="1">
    <citation type="submission" date="2019-02" db="EMBL/GenBank/DDBJ databases">
        <title>Deep-cultivation of Planctomycetes and their phenomic and genomic characterization uncovers novel biology.</title>
        <authorList>
            <person name="Wiegand S."/>
            <person name="Jogler M."/>
            <person name="Boedeker C."/>
            <person name="Pinto D."/>
            <person name="Vollmers J."/>
            <person name="Rivas-Marin E."/>
            <person name="Kohn T."/>
            <person name="Peeters S.H."/>
            <person name="Heuer A."/>
            <person name="Rast P."/>
            <person name="Oberbeckmann S."/>
            <person name="Bunk B."/>
            <person name="Jeske O."/>
            <person name="Meyerdierks A."/>
            <person name="Storesund J.E."/>
            <person name="Kallscheuer N."/>
            <person name="Luecker S."/>
            <person name="Lage O.M."/>
            <person name="Pohl T."/>
            <person name="Merkel B.J."/>
            <person name="Hornburger P."/>
            <person name="Mueller R.-W."/>
            <person name="Bruemmer F."/>
            <person name="Labrenz M."/>
            <person name="Spormann A.M."/>
            <person name="Op den Camp H."/>
            <person name="Overmann J."/>
            <person name="Amann R."/>
            <person name="Jetten M.S.M."/>
            <person name="Mascher T."/>
            <person name="Medema M.H."/>
            <person name="Devos D.P."/>
            <person name="Kaster A.-K."/>
            <person name="Ovreas L."/>
            <person name="Rohde M."/>
            <person name="Galperin M.Y."/>
            <person name="Jogler C."/>
        </authorList>
    </citation>
    <scope>NUCLEOTIDE SEQUENCE [LARGE SCALE GENOMIC DNA]</scope>
    <source>
        <strain evidence="3 4">CA12</strain>
    </source>
</reference>
<dbReference type="SMART" id="SM01248">
    <property type="entry name" value="KaiB"/>
    <property type="match status" value="1"/>
</dbReference>
<feature type="domain" description="KaiB" evidence="2">
    <location>
        <begin position="23"/>
        <end position="104"/>
    </location>
</feature>
<feature type="region of interest" description="Disordered" evidence="1">
    <location>
        <begin position="118"/>
        <end position="153"/>
    </location>
</feature>
<dbReference type="InterPro" id="IPR039022">
    <property type="entry name" value="KaiB-like"/>
</dbReference>
<name>A0A517P709_9PLAN</name>
<dbReference type="AlphaFoldDB" id="A0A517P709"/>
<organism evidence="3 4">
    <name type="scientific">Alienimonas californiensis</name>
    <dbReference type="NCBI Taxonomy" id="2527989"/>
    <lineage>
        <taxon>Bacteria</taxon>
        <taxon>Pseudomonadati</taxon>
        <taxon>Planctomycetota</taxon>
        <taxon>Planctomycetia</taxon>
        <taxon>Planctomycetales</taxon>
        <taxon>Planctomycetaceae</taxon>
        <taxon>Alienimonas</taxon>
    </lineage>
</organism>
<proteinExistence type="predicted"/>
<dbReference type="Proteomes" id="UP000318741">
    <property type="component" value="Chromosome"/>
</dbReference>
<protein>
    <submittedName>
        <fullName evidence="3">Circadian clock protein KaiB</fullName>
    </submittedName>
</protein>
<gene>
    <name evidence="3" type="primary">kaiB</name>
    <name evidence="3" type="ORF">CA12_12240</name>
</gene>
<feature type="compositionally biased region" description="Low complexity" evidence="1">
    <location>
        <begin position="118"/>
        <end position="137"/>
    </location>
</feature>
<evidence type="ECO:0000313" key="3">
    <source>
        <dbReference type="EMBL" id="QDT15143.1"/>
    </source>
</evidence>
<sequence length="153" mass="15978">MTKATSLEELAPAGATPASYRFQLFVTGNSLLSRRAREHVERHLVGPLGNRAEVEIVDLIADPIAARRERIVATPTLIRLEPSPVVRLIGDLTDFDRVRTLVLVGDDCRLVDGASAHPAASAPLASAPPTSAASRSADGAPSGVAPTTDPSPA</sequence>
<keyword evidence="4" id="KW-1185">Reference proteome</keyword>
<dbReference type="EMBL" id="CP036265">
    <property type="protein sequence ID" value="QDT15143.1"/>
    <property type="molecule type" value="Genomic_DNA"/>
</dbReference>
<evidence type="ECO:0000256" key="1">
    <source>
        <dbReference type="SAM" id="MobiDB-lite"/>
    </source>
</evidence>
<dbReference type="RefSeq" id="WP_165700588.1">
    <property type="nucleotide sequence ID" value="NZ_CP036265.1"/>
</dbReference>
<dbReference type="GO" id="GO:0048511">
    <property type="term" value="P:rhythmic process"/>
    <property type="evidence" value="ECO:0007669"/>
    <property type="project" value="InterPro"/>
</dbReference>
<accession>A0A517P709</accession>
<dbReference type="InterPro" id="IPR011649">
    <property type="entry name" value="KaiB_domain"/>
</dbReference>